<gene>
    <name evidence="1" type="ORF">G8759_12195</name>
</gene>
<proteinExistence type="predicted"/>
<dbReference type="EMBL" id="CP050063">
    <property type="protein sequence ID" value="QIP13335.1"/>
    <property type="molecule type" value="Genomic_DNA"/>
</dbReference>
<dbReference type="GO" id="GO:0008237">
    <property type="term" value="F:metallopeptidase activity"/>
    <property type="evidence" value="ECO:0007669"/>
    <property type="project" value="InterPro"/>
</dbReference>
<dbReference type="RefSeq" id="WP_167208304.1">
    <property type="nucleotide sequence ID" value="NZ_CP050063.1"/>
</dbReference>
<dbReference type="KEGG" id="spib:G8759_12195"/>
<accession>A0A6G9AM23</accession>
<dbReference type="SUPFAM" id="SSF55486">
    <property type="entry name" value="Metalloproteases ('zincins'), catalytic domain"/>
    <property type="match status" value="1"/>
</dbReference>
<reference evidence="1 2" key="1">
    <citation type="submission" date="2020-03" db="EMBL/GenBank/DDBJ databases">
        <authorList>
            <person name="Kim M.K."/>
        </authorList>
    </citation>
    <scope>NUCLEOTIDE SEQUENCE [LARGE SCALE GENOMIC DNA]</scope>
    <source>
        <strain evidence="1 2">BT328</strain>
    </source>
</reference>
<organism evidence="1 2">
    <name type="scientific">Spirosoma aureum</name>
    <dbReference type="NCBI Taxonomy" id="2692134"/>
    <lineage>
        <taxon>Bacteria</taxon>
        <taxon>Pseudomonadati</taxon>
        <taxon>Bacteroidota</taxon>
        <taxon>Cytophagia</taxon>
        <taxon>Cytophagales</taxon>
        <taxon>Cytophagaceae</taxon>
        <taxon>Spirosoma</taxon>
    </lineage>
</organism>
<sequence length="724" mass="79528">MFTSPSPNDPENGTTLSDHNATEFALEQLFGPTDPNPAAPIVADPETFHDTIQELIPELPIPPIPLVKNRVSGSYRSAASSGYELELRVDVDGVGPTQRVSGDYYSVSGATKTYFGSFIVNVVSVTFTTTQATLTGTAECTWTTDFRRLQITIQRTTIFQSPAPAQLRWFSVTNNAPGAAYQCNYVSRYFRTVVLEQDSLVGVTPFNSYNTGGLPSGGAARTLGVIPSYREAGIDIQIGGTTNVIANSGAGANGTWSDAELHNAMQANFALWQNIPQWKVWLFHSYQHDLGPGLYGIMFDQQGRQRQGCATFYRGIGGTTNDQLRLQLYTNVHELGHCFNLMHSWQKSYAQPALPNRPSALSWMNYPWNFPGGPAAFWNSFDFRFDSQELIHLRHAFRDKVIMGGNPFTEGAALDSGDLFADTIENNTGLQIELEAKPSFALGEPVVVEIRLRTTSTLGKSANTCIHPKFGYVHIGIVKPGGKVVTYEPLAEYLMEPDIKLLTEESPSAYDSAYIGYGKDGFYFDQPGTYQIRASYFHLDGSRIVSDIIKIRVKSPLSADDDSVADLLLGDDQGQLFYLLGSDSPYLKAGNEAFDQIIDQFPTHPLTMYAKLAKGVNDQRSFKSITDDKELTVRSAKPTESAALLTDVVDQSKAGVGSKASIGLDNISLNMAMRKLAKAQSMEGNDEAAKETLTDMVNFLGKQTSRPHVRKLIREQAKNALKEP</sequence>
<dbReference type="InterPro" id="IPR024079">
    <property type="entry name" value="MetalloPept_cat_dom_sf"/>
</dbReference>
<name>A0A6G9AM23_9BACT</name>
<keyword evidence="2" id="KW-1185">Reference proteome</keyword>
<dbReference type="AlphaFoldDB" id="A0A6G9AM23"/>
<dbReference type="Gene3D" id="3.40.390.10">
    <property type="entry name" value="Collagenase (Catalytic Domain)"/>
    <property type="match status" value="1"/>
</dbReference>
<protein>
    <submittedName>
        <fullName evidence="1">Uncharacterized protein</fullName>
    </submittedName>
</protein>
<dbReference type="Proteomes" id="UP000501802">
    <property type="component" value="Chromosome"/>
</dbReference>
<evidence type="ECO:0000313" key="2">
    <source>
        <dbReference type="Proteomes" id="UP000501802"/>
    </source>
</evidence>
<evidence type="ECO:0000313" key="1">
    <source>
        <dbReference type="EMBL" id="QIP13335.1"/>
    </source>
</evidence>